<dbReference type="InterPro" id="IPR035919">
    <property type="entry name" value="EAL_sf"/>
</dbReference>
<dbReference type="EMBL" id="FNBT01000006">
    <property type="protein sequence ID" value="SDF75981.1"/>
    <property type="molecule type" value="Genomic_DNA"/>
</dbReference>
<dbReference type="InterPro" id="IPR052155">
    <property type="entry name" value="Biofilm_reg_signaling"/>
</dbReference>
<dbReference type="Gene3D" id="3.30.70.270">
    <property type="match status" value="1"/>
</dbReference>
<dbReference type="InterPro" id="IPR029787">
    <property type="entry name" value="Nucleotide_cyclase"/>
</dbReference>
<dbReference type="InterPro" id="IPR043128">
    <property type="entry name" value="Rev_trsase/Diguanyl_cyclase"/>
</dbReference>
<dbReference type="Pfam" id="PF00990">
    <property type="entry name" value="GGDEF"/>
    <property type="match status" value="1"/>
</dbReference>
<evidence type="ECO:0000313" key="3">
    <source>
        <dbReference type="EMBL" id="SDF75981.1"/>
    </source>
</evidence>
<evidence type="ECO:0000313" key="4">
    <source>
        <dbReference type="Proteomes" id="UP000199406"/>
    </source>
</evidence>
<accession>A0A1G7NPV1</accession>
<dbReference type="PANTHER" id="PTHR44757">
    <property type="entry name" value="DIGUANYLATE CYCLASE DGCP"/>
    <property type="match status" value="1"/>
</dbReference>
<dbReference type="AlphaFoldDB" id="A0A1G7NPV1"/>
<dbReference type="SUPFAM" id="SSF55073">
    <property type="entry name" value="Nucleotide cyclase"/>
    <property type="match status" value="1"/>
</dbReference>
<name>A0A1G7NPV1_9ACTN</name>
<dbReference type="PROSITE" id="PS50883">
    <property type="entry name" value="EAL"/>
    <property type="match status" value="1"/>
</dbReference>
<dbReference type="SUPFAM" id="SSF141868">
    <property type="entry name" value="EAL domain-like"/>
    <property type="match status" value="1"/>
</dbReference>
<dbReference type="STRING" id="1550231.SAMN05660662_3285"/>
<dbReference type="PROSITE" id="PS50887">
    <property type="entry name" value="GGDEF"/>
    <property type="match status" value="1"/>
</dbReference>
<evidence type="ECO:0000259" key="2">
    <source>
        <dbReference type="PROSITE" id="PS50887"/>
    </source>
</evidence>
<feature type="domain" description="GGDEF" evidence="2">
    <location>
        <begin position="276"/>
        <end position="409"/>
    </location>
</feature>
<feature type="domain" description="EAL" evidence="1">
    <location>
        <begin position="417"/>
        <end position="671"/>
    </location>
</feature>
<dbReference type="Proteomes" id="UP000199406">
    <property type="component" value="Unassembled WGS sequence"/>
</dbReference>
<evidence type="ECO:0000259" key="1">
    <source>
        <dbReference type="PROSITE" id="PS50883"/>
    </source>
</evidence>
<dbReference type="SMART" id="SM00052">
    <property type="entry name" value="EAL"/>
    <property type="match status" value="1"/>
</dbReference>
<dbReference type="Gene3D" id="3.20.20.450">
    <property type="entry name" value="EAL domain"/>
    <property type="match status" value="1"/>
</dbReference>
<dbReference type="NCBIfam" id="TIGR00254">
    <property type="entry name" value="GGDEF"/>
    <property type="match status" value="1"/>
</dbReference>
<dbReference type="Pfam" id="PF00563">
    <property type="entry name" value="EAL"/>
    <property type="match status" value="1"/>
</dbReference>
<dbReference type="CDD" id="cd01948">
    <property type="entry name" value="EAL"/>
    <property type="match status" value="1"/>
</dbReference>
<reference evidence="4" key="1">
    <citation type="submission" date="2016-10" db="EMBL/GenBank/DDBJ databases">
        <authorList>
            <person name="Varghese N."/>
            <person name="Submissions S."/>
        </authorList>
    </citation>
    <scope>NUCLEOTIDE SEQUENCE [LARGE SCALE GENOMIC DNA]</scope>
    <source>
        <strain evidence="4">DSM 44268</strain>
    </source>
</reference>
<dbReference type="CDD" id="cd01949">
    <property type="entry name" value="GGDEF"/>
    <property type="match status" value="1"/>
</dbReference>
<dbReference type="SMART" id="SM00267">
    <property type="entry name" value="GGDEF"/>
    <property type="match status" value="1"/>
</dbReference>
<keyword evidence="4" id="KW-1185">Reference proteome</keyword>
<dbReference type="InterPro" id="IPR000160">
    <property type="entry name" value="GGDEF_dom"/>
</dbReference>
<gene>
    <name evidence="3" type="ORF">SAMN05660662_3285</name>
</gene>
<organism evidence="3 4">
    <name type="scientific">Blastococcus aurantiacus</name>
    <dbReference type="NCBI Taxonomy" id="1550231"/>
    <lineage>
        <taxon>Bacteria</taxon>
        <taxon>Bacillati</taxon>
        <taxon>Actinomycetota</taxon>
        <taxon>Actinomycetes</taxon>
        <taxon>Geodermatophilales</taxon>
        <taxon>Geodermatophilaceae</taxon>
        <taxon>Blastococcus</taxon>
    </lineage>
</organism>
<proteinExistence type="predicted"/>
<protein>
    <submittedName>
        <fullName evidence="3">Diguanylate cyclase (GGDEF) domain-containing protein</fullName>
    </submittedName>
</protein>
<dbReference type="InterPro" id="IPR001633">
    <property type="entry name" value="EAL_dom"/>
</dbReference>
<sequence length="682" mass="73517">MEPLRRLRATSLLTRFAVLSLLLTIAVGVVLSSTLTTVIEDRARQQAEDAALMAVRLGLQPQFSRADLAAGFDAARLADVEQAVDDASAQFGERGTALAAFDPVELKVFGADRTILYHSEHPELVGEISTSGELRSALAGYVVSGFAHSADDGADSEDGAHQLLEVYVPLQYDGVAAPDGAIELYLPYAPVAAAVRDDVRTMTVTLGVSLAVFYLVVFRLIASASTRMRRQAEALGASADRDRHRSTHDALTGLPNWVLLRDRLTQALAAAARSESEVALLLIDLDRFKEINDSLGHSYGDKLLGQVGPRLRSVLRDMDTVGRLGGDEFAVLLPSVDGVTEAEAVAERLRQALHQPFDVDGVILDVEASIGIVLSPWHGADSEELRRNADIAMYAAKELKAGAVVFQPEVHATTPVRLSVLGDLRRALDNDGELFLHYQPKVALDGERIEGMEALLRWQHPTQGLIPPGEFIPVAEGTGIILRLTERVLDLALAQQRCWVDAGTAVPVAVNLSTRCLLDAGLPDRVQRLLAEHGVPAALLRLEVTESAVMGDAARCMDVLQRLHDLGVHLSIDDFGTGYSSMAYLRRLPVDELKIDRSFVLGMTTTSQDLVLVRTAIDLGHNLGLTVVAEGVEGGEHVVALRALGCDVAQGYHYGRPMAAGPMSEVLSRMGTIHQGQVPSDR</sequence>
<dbReference type="PANTHER" id="PTHR44757:SF2">
    <property type="entry name" value="BIOFILM ARCHITECTURE MAINTENANCE PROTEIN MBAA"/>
    <property type="match status" value="1"/>
</dbReference>